<evidence type="ECO:0000313" key="2">
    <source>
        <dbReference type="Proteomes" id="UP001196413"/>
    </source>
</evidence>
<dbReference type="EMBL" id="JAHQIW010006655">
    <property type="protein sequence ID" value="KAJ1369692.1"/>
    <property type="molecule type" value="Genomic_DNA"/>
</dbReference>
<gene>
    <name evidence="1" type="ORF">KIN20_031220</name>
</gene>
<accession>A0AAD5R572</accession>
<comment type="caution">
    <text evidence="1">The sequence shown here is derived from an EMBL/GenBank/DDBJ whole genome shotgun (WGS) entry which is preliminary data.</text>
</comment>
<keyword evidence="2" id="KW-1185">Reference proteome</keyword>
<proteinExistence type="predicted"/>
<organism evidence="1 2">
    <name type="scientific">Parelaphostrongylus tenuis</name>
    <name type="common">Meningeal worm</name>
    <dbReference type="NCBI Taxonomy" id="148309"/>
    <lineage>
        <taxon>Eukaryota</taxon>
        <taxon>Metazoa</taxon>
        <taxon>Ecdysozoa</taxon>
        <taxon>Nematoda</taxon>
        <taxon>Chromadorea</taxon>
        <taxon>Rhabditida</taxon>
        <taxon>Rhabditina</taxon>
        <taxon>Rhabditomorpha</taxon>
        <taxon>Strongyloidea</taxon>
        <taxon>Metastrongylidae</taxon>
        <taxon>Parelaphostrongylus</taxon>
    </lineage>
</organism>
<reference evidence="1" key="1">
    <citation type="submission" date="2021-06" db="EMBL/GenBank/DDBJ databases">
        <title>Parelaphostrongylus tenuis whole genome reference sequence.</title>
        <authorList>
            <person name="Garwood T.J."/>
            <person name="Larsen P.A."/>
            <person name="Fountain-Jones N.M."/>
            <person name="Garbe J.R."/>
            <person name="Macchietto M.G."/>
            <person name="Kania S.A."/>
            <person name="Gerhold R.W."/>
            <person name="Richards J.E."/>
            <person name="Wolf T.M."/>
        </authorList>
    </citation>
    <scope>NUCLEOTIDE SEQUENCE</scope>
    <source>
        <strain evidence="1">MNPRO001-30</strain>
        <tissue evidence="1">Meninges</tissue>
    </source>
</reference>
<protein>
    <submittedName>
        <fullName evidence="1">Uncharacterized protein</fullName>
    </submittedName>
</protein>
<sequence>MSEQRPAAIDKRVLYNGCMEYLDCYIRDIVAIQKEVFVTLKNEFTYESVCEPTSSPKYLAVISKIASVTSSKEDLYKSLIKCYALWKDKLEPKVRDSTKKHTYAELPLRLAACFFLNGDYYKALMCLRHSIILESRNLLPRILALRWSAFLGEWEMAEMALAFEKAKETKTSQKGGIRSRDQIPALHY</sequence>
<dbReference type="Proteomes" id="UP001196413">
    <property type="component" value="Unassembled WGS sequence"/>
</dbReference>
<dbReference type="AlphaFoldDB" id="A0AAD5R572"/>
<name>A0AAD5R572_PARTN</name>
<evidence type="ECO:0000313" key="1">
    <source>
        <dbReference type="EMBL" id="KAJ1369692.1"/>
    </source>
</evidence>